<gene>
    <name evidence="1" type="ORF">MM59RIKEN_23230</name>
</gene>
<dbReference type="AlphaFoldDB" id="A0A810QAL5"/>
<accession>A0A810QAL5</accession>
<keyword evidence="2" id="KW-1185">Reference proteome</keyword>
<evidence type="ECO:0000313" key="1">
    <source>
        <dbReference type="EMBL" id="BCK85004.1"/>
    </source>
</evidence>
<sequence>MPAGKENYIRRLEQSGLAATTKERGDLAHYRLLSGCIICPELDSDTKPVQTGYDGRIWTWIEQAGLRLTASELIRLEEQGTKPVPALLGEQGRQELTEQIYSSKELIWDGTLESEMEWSPARDALVMSLLRLLRMGRLFLV</sequence>
<name>A0A810QAL5_9FIRM</name>
<dbReference type="KEGG" id="pfaa:MM59RIKEN_23230"/>
<evidence type="ECO:0000313" key="2">
    <source>
        <dbReference type="Proteomes" id="UP000679848"/>
    </source>
</evidence>
<dbReference type="Proteomes" id="UP000679848">
    <property type="component" value="Chromosome"/>
</dbReference>
<protein>
    <submittedName>
        <fullName evidence="1">Uncharacterized protein</fullName>
    </submittedName>
</protein>
<reference evidence="1" key="1">
    <citation type="submission" date="2020-09" db="EMBL/GenBank/DDBJ databases">
        <title>New species isolated from human feces.</title>
        <authorList>
            <person name="Kitahara M."/>
            <person name="Shigeno Y."/>
            <person name="Shime M."/>
            <person name="Matsumoto Y."/>
            <person name="Nakamura S."/>
            <person name="Motooka D."/>
            <person name="Fukuoka S."/>
            <person name="Nishikawa H."/>
            <person name="Benno Y."/>
        </authorList>
    </citation>
    <scope>NUCLEOTIDE SEQUENCE</scope>
    <source>
        <strain evidence="1">MM59</strain>
    </source>
</reference>
<organism evidence="1 2">
    <name type="scientific">Pusillibacter faecalis</name>
    <dbReference type="NCBI Taxonomy" id="2714358"/>
    <lineage>
        <taxon>Bacteria</taxon>
        <taxon>Bacillati</taxon>
        <taxon>Bacillota</taxon>
        <taxon>Clostridia</taxon>
        <taxon>Eubacteriales</taxon>
        <taxon>Oscillospiraceae</taxon>
        <taxon>Pusillibacter</taxon>
    </lineage>
</organism>
<proteinExistence type="predicted"/>
<dbReference type="EMBL" id="AP023420">
    <property type="protein sequence ID" value="BCK85004.1"/>
    <property type="molecule type" value="Genomic_DNA"/>
</dbReference>